<keyword evidence="4 7" id="KW-0677">Repeat</keyword>
<dbReference type="UniPathway" id="UPA00359">
    <property type="reaction ID" value="UER00479"/>
</dbReference>
<keyword evidence="2 7" id="KW-0441">Lipid A biosynthesis</keyword>
<dbReference type="GO" id="GO:0009245">
    <property type="term" value="P:lipid A biosynthetic process"/>
    <property type="evidence" value="ECO:0007669"/>
    <property type="project" value="UniProtKB-UniRule"/>
</dbReference>
<evidence type="ECO:0000256" key="5">
    <source>
        <dbReference type="ARBA" id="ARBA00023098"/>
    </source>
</evidence>
<keyword evidence="6 7" id="KW-0012">Acyltransferase</keyword>
<evidence type="ECO:0000256" key="4">
    <source>
        <dbReference type="ARBA" id="ARBA00022737"/>
    </source>
</evidence>
<dbReference type="SUPFAM" id="SSF51161">
    <property type="entry name" value="Trimeric LpxA-like enzymes"/>
    <property type="match status" value="1"/>
</dbReference>
<evidence type="ECO:0000256" key="3">
    <source>
        <dbReference type="ARBA" id="ARBA00022679"/>
    </source>
</evidence>
<keyword evidence="10" id="KW-1185">Reference proteome</keyword>
<proteinExistence type="inferred from homology"/>
<dbReference type="NCBIfam" id="NF002060">
    <property type="entry name" value="PRK00892.1"/>
    <property type="match status" value="1"/>
</dbReference>
<dbReference type="EMBL" id="CP021659">
    <property type="protein sequence ID" value="AWK15043.1"/>
    <property type="molecule type" value="Genomic_DNA"/>
</dbReference>
<dbReference type="PANTHER" id="PTHR43378:SF2">
    <property type="entry name" value="UDP-3-O-ACYLGLUCOSAMINE N-ACYLTRANSFERASE 1, MITOCHONDRIAL-RELATED"/>
    <property type="match status" value="1"/>
</dbReference>
<dbReference type="InterPro" id="IPR018357">
    <property type="entry name" value="Hexapep_transf_CS"/>
</dbReference>
<dbReference type="PANTHER" id="PTHR43378">
    <property type="entry name" value="UDP-3-O-ACYLGLUCOSAMINE N-ACYLTRANSFERASE"/>
    <property type="match status" value="1"/>
</dbReference>
<comment type="catalytic activity">
    <reaction evidence="7">
        <text>a UDP-3-O-[(3R)-3-hydroxyacyl]-alpha-D-glucosamine + a (3R)-hydroxyacyl-[ACP] = a UDP-2-N,3-O-bis[(3R)-3-hydroxyacyl]-alpha-D-glucosamine + holo-[ACP] + H(+)</text>
        <dbReference type="Rhea" id="RHEA:53836"/>
        <dbReference type="Rhea" id="RHEA-COMP:9685"/>
        <dbReference type="Rhea" id="RHEA-COMP:9945"/>
        <dbReference type="ChEBI" id="CHEBI:15378"/>
        <dbReference type="ChEBI" id="CHEBI:64479"/>
        <dbReference type="ChEBI" id="CHEBI:78827"/>
        <dbReference type="ChEBI" id="CHEBI:137740"/>
        <dbReference type="ChEBI" id="CHEBI:137748"/>
        <dbReference type="EC" id="2.3.1.191"/>
    </reaction>
</comment>
<dbReference type="KEGG" id="fsm:CCS41_12100"/>
<dbReference type="Pfam" id="PF04613">
    <property type="entry name" value="LpxD"/>
    <property type="match status" value="1"/>
</dbReference>
<evidence type="ECO:0000313" key="9">
    <source>
        <dbReference type="EMBL" id="AWK15043.1"/>
    </source>
</evidence>
<evidence type="ECO:0000256" key="6">
    <source>
        <dbReference type="ARBA" id="ARBA00023315"/>
    </source>
</evidence>
<organism evidence="9 10">
    <name type="scientific">Candidatus Fukatsuia symbiotica</name>
    <dbReference type="NCBI Taxonomy" id="1878942"/>
    <lineage>
        <taxon>Bacteria</taxon>
        <taxon>Pseudomonadati</taxon>
        <taxon>Pseudomonadota</taxon>
        <taxon>Gammaproteobacteria</taxon>
        <taxon>Enterobacterales</taxon>
        <taxon>Yersiniaceae</taxon>
        <taxon>Candidatus Fukatsuia</taxon>
    </lineage>
</organism>
<dbReference type="RefSeq" id="WP_072550724.1">
    <property type="nucleotide sequence ID" value="NZ_CP021659.1"/>
</dbReference>
<dbReference type="GO" id="GO:0103118">
    <property type="term" value="F:UDP-3-O-[(3R)-3-hydroxyacyl]-glucosamine N-acyltransferase activity"/>
    <property type="evidence" value="ECO:0007669"/>
    <property type="project" value="UniProtKB-EC"/>
</dbReference>
<keyword evidence="1 7" id="KW-0444">Lipid biosynthesis</keyword>
<dbReference type="Proteomes" id="UP000261875">
    <property type="component" value="Chromosome"/>
</dbReference>
<dbReference type="Gene3D" id="1.20.5.170">
    <property type="match status" value="1"/>
</dbReference>
<gene>
    <name evidence="7 9" type="primary">lpxD</name>
    <name evidence="9" type="ORF">CCS41_12100</name>
</gene>
<name>A0A2U8I7H3_9GAMM</name>
<keyword evidence="3 7" id="KW-0808">Transferase</keyword>
<reference evidence="9 10" key="1">
    <citation type="submission" date="2017-05" db="EMBL/GenBank/DDBJ databases">
        <title>Genome sequence of Candidatus Fukatsuia symbiotica and Candidatus Hamiltonella defensa from Acyrthosiphon pisum strain 5D.</title>
        <authorList>
            <person name="Patel V.A."/>
            <person name="Chevignon G."/>
            <person name="Russell J.A."/>
            <person name="Oliver K.M."/>
        </authorList>
    </citation>
    <scope>NUCLEOTIDE SEQUENCE [LARGE SCALE GENOMIC DNA]</scope>
    <source>
        <strain evidence="9 10">5D</strain>
    </source>
</reference>
<comment type="pathway">
    <text evidence="7">Glycolipid biosynthesis; lipid IV(A) biosynthesis; lipid IV(A) from (3R)-3-hydroxytetradecanoyl-[acyl-carrier-protein] and UDP-N-acetyl-alpha-D-glucosamine: step 3/6.</text>
</comment>
<keyword evidence="5 7" id="KW-0443">Lipid metabolism</keyword>
<dbReference type="NCBIfam" id="TIGR01853">
    <property type="entry name" value="lipid_A_lpxD"/>
    <property type="match status" value="1"/>
</dbReference>
<dbReference type="InterPro" id="IPR011004">
    <property type="entry name" value="Trimer_LpxA-like_sf"/>
</dbReference>
<sequence length="355" mass="37456">MFSMRVADLVQKLAEKGLHAQVQGDGNLVITGIASMHSAQAGQITFLSNSRNREQLVTCQASVVVLTETDLPFCQMTALVVNNPYVAYAHIAQIMDTTPQPAQGIAPSAVVSPQATIGRQVSIGANTVIESGVILGDHVIIGAGCFIGKNARIGTGSRLWANVALYHEVEIGQYCLIHAGSVIGADGFGYANESGKWIKIPQLGTVQIGNHVEIGACTTIDRGALDNTVIGNGVIIDNQCQIAHNVVIGENTAIAGGVIMAGSLKIGRYCQIGGASVINGHMEIADKVVITGMGMVMRPITEPGIYSSGVPLQPNKTWRKTAALVMSIDKINQRLKKVERHIDKDPASSDDALSK</sequence>
<evidence type="ECO:0000259" key="8">
    <source>
        <dbReference type="Pfam" id="PF04613"/>
    </source>
</evidence>
<comment type="function">
    <text evidence="7">Catalyzes the N-acylation of UDP-3-O-(hydroxytetradecanoyl)glucosamine using 3-hydroxytetradecanoyl-ACP as the acyl donor. Is involved in the biosynthesis of lipid A, a phosphorylated glycolipid that anchors the lipopolysaccharide to the outer membrane of the cell.</text>
</comment>
<feature type="domain" description="UDP-3-O-[3-hydroxymyristoyl] glucosamine N-acyltransferase non-repeat region" evidence="8">
    <location>
        <begin position="27"/>
        <end position="93"/>
    </location>
</feature>
<accession>A0A2U8I7H3</accession>
<dbReference type="STRING" id="1878942.GCA_900128755_01518"/>
<evidence type="ECO:0000256" key="1">
    <source>
        <dbReference type="ARBA" id="ARBA00022516"/>
    </source>
</evidence>
<dbReference type="InterPro" id="IPR020573">
    <property type="entry name" value="UDP_GlcNAc_AcTrfase_non-rep"/>
</dbReference>
<dbReference type="FunFam" id="2.160.10.10:FF:000005">
    <property type="entry name" value="UDP-3-O-(3-hydroxymyristoyl)glucosamine N-acyltransferase"/>
    <property type="match status" value="1"/>
</dbReference>
<dbReference type="InterPro" id="IPR007691">
    <property type="entry name" value="LpxD"/>
</dbReference>
<dbReference type="Gene3D" id="3.40.1390.10">
    <property type="entry name" value="MurE/MurF, N-terminal domain"/>
    <property type="match status" value="1"/>
</dbReference>
<evidence type="ECO:0000256" key="7">
    <source>
        <dbReference type="HAMAP-Rule" id="MF_00523"/>
    </source>
</evidence>
<dbReference type="Gene3D" id="2.160.10.10">
    <property type="entry name" value="Hexapeptide repeat proteins"/>
    <property type="match status" value="1"/>
</dbReference>
<dbReference type="AlphaFoldDB" id="A0A2U8I7H3"/>
<comment type="subunit">
    <text evidence="7">Homotrimer.</text>
</comment>
<dbReference type="GO" id="GO:0016020">
    <property type="term" value="C:membrane"/>
    <property type="evidence" value="ECO:0007669"/>
    <property type="project" value="GOC"/>
</dbReference>
<dbReference type="InterPro" id="IPR001451">
    <property type="entry name" value="Hexapep"/>
</dbReference>
<protein>
    <recommendedName>
        <fullName evidence="7">UDP-3-O-(3-hydroxymyristoyl)glucosamine N-acyltransferase</fullName>
        <shortName evidence="7">UDP-3-O-(3-OHC14)-GlcN N-acyltransferase</shortName>
        <ecNumber evidence="7">2.3.1.191</ecNumber>
    </recommendedName>
    <alternativeName>
        <fullName evidence="7">UDP-3-O-(3-hydroxytetradecanoyl)glucosamine N-acyltransferase</fullName>
    </alternativeName>
</protein>
<dbReference type="CDD" id="cd03352">
    <property type="entry name" value="LbH_LpxD"/>
    <property type="match status" value="1"/>
</dbReference>
<dbReference type="Pfam" id="PF00132">
    <property type="entry name" value="Hexapep"/>
    <property type="match status" value="3"/>
</dbReference>
<dbReference type="HAMAP" id="MF_00523">
    <property type="entry name" value="LpxD"/>
    <property type="match status" value="1"/>
</dbReference>
<dbReference type="OrthoDB" id="9784739at2"/>
<comment type="catalytic activity">
    <reaction evidence="7">
        <text>UDP-3-O-[(3R)-3-hydroxytetradecanoyl]-alpha-D-glucosamine + (3R)-hydroxytetradecanoyl-[ACP] = UDP-2-N,3-O-bis[(3R)-3-hydroxytetradecanoyl]-alpha-D-glucosamine + holo-[ACP] + H(+)</text>
        <dbReference type="Rhea" id="RHEA:17817"/>
        <dbReference type="Rhea" id="RHEA-COMP:9646"/>
        <dbReference type="Rhea" id="RHEA-COMP:9685"/>
        <dbReference type="ChEBI" id="CHEBI:15378"/>
        <dbReference type="ChEBI" id="CHEBI:64479"/>
        <dbReference type="ChEBI" id="CHEBI:71573"/>
        <dbReference type="ChEBI" id="CHEBI:78474"/>
        <dbReference type="ChEBI" id="CHEBI:78847"/>
    </reaction>
</comment>
<evidence type="ECO:0000256" key="2">
    <source>
        <dbReference type="ARBA" id="ARBA00022556"/>
    </source>
</evidence>
<evidence type="ECO:0000313" key="10">
    <source>
        <dbReference type="Proteomes" id="UP000261875"/>
    </source>
</evidence>
<dbReference type="PROSITE" id="PS00101">
    <property type="entry name" value="HEXAPEP_TRANSFERASES"/>
    <property type="match status" value="2"/>
</dbReference>
<dbReference type="EC" id="2.3.1.191" evidence="7"/>
<feature type="active site" description="Proton acceptor" evidence="7">
    <location>
        <position position="244"/>
    </location>
</feature>
<dbReference type="GO" id="GO:0016410">
    <property type="term" value="F:N-acyltransferase activity"/>
    <property type="evidence" value="ECO:0007669"/>
    <property type="project" value="InterPro"/>
</dbReference>
<comment type="similarity">
    <text evidence="7">Belongs to the transferase hexapeptide repeat family. LpxD subfamily.</text>
</comment>